<keyword evidence="4" id="KW-0539">Nucleus</keyword>
<feature type="region of interest" description="Disordered" evidence="5">
    <location>
        <begin position="758"/>
        <end position="789"/>
    </location>
</feature>
<protein>
    <recommendedName>
        <fullName evidence="6">Xylanolytic transcriptional activator regulatory domain-containing protein</fullName>
    </recommendedName>
</protein>
<accession>A0A9W8N1I3</accession>
<sequence>MVALEALLQQVSPGADFSDELGPPVILGSWRDEPSPPSALPPNPAVSLPSTLISFNSEQNYRPIPTLVTPSSRTSHLFRPHPRSKRHPPNFHAYRDANPISDDESDDDSASSSQTEEEVVVTSSLAGRTNIALVASENDDTANDNNIRFHGRSTTAGLVEATRIFKHMHIKETMSQMKRDASPTSPDNEIVAQTRRPQFWAKPNWEFEYEDRGPDSQEQLQIFLEYLPPPDLADTLIDLYFKHTNLLFPLLHRPTFDRQWRERLHRRNIWFTCLCFSIFAVASRWSNDERVLAYAAVSSECGELDWRKAGRLYFDIAIGKHVYTPFHTSASLNAHNPLQRFTNHDGAHFILPAYLRSRHSHVGIRKAQDVGAHRKRAYQADMTADNELWKRAFWHLVAFDRLGSTSLGRSCTVVEEDFDIDLLLEVDDEYWEGADGREPFTQPPGAPSSIASFNQFVKLTRAIAFATRTLYAVDRRKLYRGLAQIDRQSVVKQLIPALEAWTKNLPDHLRWKENMDSKLANEAASLAMIFHVVQILVYRPLIAPTSLRASSKPPLSELSASPLSIISDPAVEKCLQAAHACARIVEVQLRQGIANFFIPGVINASYVSAAMLLWHAWNLKVREGLMVKAGLDVDVKPPIAQRVEEDLEDAKVFMAALEEVRTRWDAVDLFLEEFKASLPGLESRVSTHEVPITEPYSNATQSYWMGPDQPQSEHRPLYSAMPPPPLPPPPPPSQQSPARPSLYASSKFSYSMSDLSSVPAATARPSPNVQLSDSNRTTTSHGQSSREVPEQLSTLYTPFHLRLCLRLFLLRLLRTRLQHTPLLTSPPTPNHTRTVGRDRRR</sequence>
<dbReference type="AlphaFoldDB" id="A0A9W8N1I3"/>
<comment type="caution">
    <text evidence="7">The sequence shown here is derived from an EMBL/GenBank/DDBJ whole genome shotgun (WGS) entry which is preliminary data.</text>
</comment>
<dbReference type="Proteomes" id="UP001148786">
    <property type="component" value="Unassembled WGS sequence"/>
</dbReference>
<evidence type="ECO:0000256" key="2">
    <source>
        <dbReference type="ARBA" id="ARBA00022723"/>
    </source>
</evidence>
<feature type="region of interest" description="Disordered" evidence="5">
    <location>
        <begin position="698"/>
        <end position="741"/>
    </location>
</feature>
<dbReference type="OrthoDB" id="4456959at2759"/>
<feature type="domain" description="Xylanolytic transcriptional activator regulatory" evidence="6">
    <location>
        <begin position="356"/>
        <end position="429"/>
    </location>
</feature>
<feature type="compositionally biased region" description="Acidic residues" evidence="5">
    <location>
        <begin position="101"/>
        <end position="119"/>
    </location>
</feature>
<evidence type="ECO:0000256" key="5">
    <source>
        <dbReference type="SAM" id="MobiDB-lite"/>
    </source>
</evidence>
<feature type="region of interest" description="Disordered" evidence="5">
    <location>
        <begin position="66"/>
        <end position="123"/>
    </location>
</feature>
<dbReference type="GO" id="GO:0006351">
    <property type="term" value="P:DNA-templated transcription"/>
    <property type="evidence" value="ECO:0007669"/>
    <property type="project" value="InterPro"/>
</dbReference>
<dbReference type="InterPro" id="IPR007219">
    <property type="entry name" value="XnlR_reg_dom"/>
</dbReference>
<name>A0A9W8N1I3_9AGAR</name>
<feature type="compositionally biased region" description="Basic residues" evidence="5">
    <location>
        <begin position="76"/>
        <end position="89"/>
    </location>
</feature>
<evidence type="ECO:0000313" key="7">
    <source>
        <dbReference type="EMBL" id="KAJ3517259.1"/>
    </source>
</evidence>
<dbReference type="InterPro" id="IPR050987">
    <property type="entry name" value="AtrR-like"/>
</dbReference>
<comment type="subcellular location">
    <subcellularLocation>
        <location evidence="1">Nucleus</location>
    </subcellularLocation>
</comment>
<feature type="compositionally biased region" description="Pro residues" evidence="5">
    <location>
        <begin position="721"/>
        <end position="734"/>
    </location>
</feature>
<keyword evidence="2" id="KW-0479">Metal-binding</keyword>
<reference evidence="7" key="1">
    <citation type="submission" date="2022-07" db="EMBL/GenBank/DDBJ databases">
        <title>Genome Sequence of Agrocybe chaxingu.</title>
        <authorList>
            <person name="Buettner E."/>
        </authorList>
    </citation>
    <scope>NUCLEOTIDE SEQUENCE</scope>
    <source>
        <strain evidence="7">MP-N11</strain>
    </source>
</reference>
<organism evidence="7 8">
    <name type="scientific">Agrocybe chaxingu</name>
    <dbReference type="NCBI Taxonomy" id="84603"/>
    <lineage>
        <taxon>Eukaryota</taxon>
        <taxon>Fungi</taxon>
        <taxon>Dikarya</taxon>
        <taxon>Basidiomycota</taxon>
        <taxon>Agaricomycotina</taxon>
        <taxon>Agaricomycetes</taxon>
        <taxon>Agaricomycetidae</taxon>
        <taxon>Agaricales</taxon>
        <taxon>Agaricineae</taxon>
        <taxon>Strophariaceae</taxon>
        <taxon>Agrocybe</taxon>
    </lineage>
</organism>
<evidence type="ECO:0000256" key="1">
    <source>
        <dbReference type="ARBA" id="ARBA00004123"/>
    </source>
</evidence>
<keyword evidence="8" id="KW-1185">Reference proteome</keyword>
<dbReference type="GO" id="GO:0003677">
    <property type="term" value="F:DNA binding"/>
    <property type="evidence" value="ECO:0007669"/>
    <property type="project" value="UniProtKB-KW"/>
</dbReference>
<dbReference type="PANTHER" id="PTHR46910">
    <property type="entry name" value="TRANSCRIPTION FACTOR PDR1"/>
    <property type="match status" value="1"/>
</dbReference>
<evidence type="ECO:0000256" key="4">
    <source>
        <dbReference type="ARBA" id="ARBA00023242"/>
    </source>
</evidence>
<feature type="compositionally biased region" description="Polar residues" evidence="5">
    <location>
        <begin position="765"/>
        <end position="789"/>
    </location>
</feature>
<dbReference type="Pfam" id="PF04082">
    <property type="entry name" value="Fungal_trans"/>
    <property type="match status" value="1"/>
</dbReference>
<proteinExistence type="predicted"/>
<evidence type="ECO:0000256" key="3">
    <source>
        <dbReference type="ARBA" id="ARBA00023125"/>
    </source>
</evidence>
<dbReference type="EMBL" id="JANKHO010000025">
    <property type="protein sequence ID" value="KAJ3517259.1"/>
    <property type="molecule type" value="Genomic_DNA"/>
</dbReference>
<dbReference type="CDD" id="cd12148">
    <property type="entry name" value="fungal_TF_MHR"/>
    <property type="match status" value="1"/>
</dbReference>
<dbReference type="GO" id="GO:0003700">
    <property type="term" value="F:DNA-binding transcription factor activity"/>
    <property type="evidence" value="ECO:0007669"/>
    <property type="project" value="InterPro"/>
</dbReference>
<keyword evidence="3" id="KW-0238">DNA-binding</keyword>
<dbReference type="SMART" id="SM00906">
    <property type="entry name" value="Fungal_trans"/>
    <property type="match status" value="1"/>
</dbReference>
<dbReference type="GO" id="GO:0005634">
    <property type="term" value="C:nucleus"/>
    <property type="evidence" value="ECO:0007669"/>
    <property type="project" value="UniProtKB-SubCell"/>
</dbReference>
<gene>
    <name evidence="7" type="ORF">NLJ89_g629</name>
</gene>
<evidence type="ECO:0000259" key="6">
    <source>
        <dbReference type="SMART" id="SM00906"/>
    </source>
</evidence>
<dbReference type="PANTHER" id="PTHR46910:SF3">
    <property type="entry name" value="HALOTOLERANCE PROTEIN 9-RELATED"/>
    <property type="match status" value="1"/>
</dbReference>
<evidence type="ECO:0000313" key="8">
    <source>
        <dbReference type="Proteomes" id="UP001148786"/>
    </source>
</evidence>
<dbReference type="GO" id="GO:0008270">
    <property type="term" value="F:zinc ion binding"/>
    <property type="evidence" value="ECO:0007669"/>
    <property type="project" value="InterPro"/>
</dbReference>